<comment type="caution">
    <text evidence="2">The sequence shown here is derived from an EMBL/GenBank/DDBJ whole genome shotgun (WGS) entry which is preliminary data.</text>
</comment>
<organism evidence="2 3">
    <name type="scientific">Saguinus oedipus</name>
    <name type="common">Cotton-top tamarin</name>
    <name type="synonym">Oedipomidas oedipus</name>
    <dbReference type="NCBI Taxonomy" id="9490"/>
    <lineage>
        <taxon>Eukaryota</taxon>
        <taxon>Metazoa</taxon>
        <taxon>Chordata</taxon>
        <taxon>Craniata</taxon>
        <taxon>Vertebrata</taxon>
        <taxon>Euteleostomi</taxon>
        <taxon>Mammalia</taxon>
        <taxon>Eutheria</taxon>
        <taxon>Euarchontoglires</taxon>
        <taxon>Primates</taxon>
        <taxon>Haplorrhini</taxon>
        <taxon>Platyrrhini</taxon>
        <taxon>Cebidae</taxon>
        <taxon>Callitrichinae</taxon>
        <taxon>Saguinus</taxon>
    </lineage>
</organism>
<feature type="compositionally biased region" description="Polar residues" evidence="1">
    <location>
        <begin position="146"/>
        <end position="156"/>
    </location>
</feature>
<accession>A0ABQ9V4H5</accession>
<reference evidence="2 3" key="1">
    <citation type="submission" date="2023-05" db="EMBL/GenBank/DDBJ databases">
        <title>B98-5 Cell Line De Novo Hybrid Assembly: An Optical Mapping Approach.</title>
        <authorList>
            <person name="Kananen K."/>
            <person name="Auerbach J.A."/>
            <person name="Kautto E."/>
            <person name="Blachly J.S."/>
        </authorList>
    </citation>
    <scope>NUCLEOTIDE SEQUENCE [LARGE SCALE GENOMIC DNA]</scope>
    <source>
        <strain evidence="2">B95-8</strain>
        <tissue evidence="2">Cell line</tissue>
    </source>
</reference>
<feature type="region of interest" description="Disordered" evidence="1">
    <location>
        <begin position="1"/>
        <end position="156"/>
    </location>
</feature>
<dbReference type="EMBL" id="JASSZA010000008">
    <property type="protein sequence ID" value="KAK2104035.1"/>
    <property type="molecule type" value="Genomic_DNA"/>
</dbReference>
<evidence type="ECO:0000313" key="2">
    <source>
        <dbReference type="EMBL" id="KAK2104035.1"/>
    </source>
</evidence>
<keyword evidence="3" id="KW-1185">Reference proteome</keyword>
<feature type="compositionally biased region" description="Basic residues" evidence="1">
    <location>
        <begin position="107"/>
        <end position="124"/>
    </location>
</feature>
<evidence type="ECO:0000313" key="3">
    <source>
        <dbReference type="Proteomes" id="UP001266305"/>
    </source>
</evidence>
<name>A0ABQ9V4H5_SAGOE</name>
<dbReference type="Proteomes" id="UP001266305">
    <property type="component" value="Unassembled WGS sequence"/>
</dbReference>
<protein>
    <submittedName>
        <fullName evidence="2">Uncharacterized protein</fullName>
    </submittedName>
</protein>
<gene>
    <name evidence="2" type="ORF">P7K49_017891</name>
</gene>
<evidence type="ECO:0000256" key="1">
    <source>
        <dbReference type="SAM" id="MobiDB-lite"/>
    </source>
</evidence>
<feature type="compositionally biased region" description="Basic and acidic residues" evidence="1">
    <location>
        <begin position="96"/>
        <end position="106"/>
    </location>
</feature>
<sequence>MRARPSRGKGDGGQHGFVRAAAAAPNSVPAICLSLRPDQGGGGAPRRGLTAPAAPGVQSASPVLGPRAASSKPKLPFPWRRPMLLGPPFPPAPQFSDRRPSREAARSQRHPHPHPSHDLKRRKWCPGPQPHFRRPASPRDSLRPLTPSTPTLGSLS</sequence>
<proteinExistence type="predicted"/>